<dbReference type="Proteomes" id="UP000078240">
    <property type="component" value="Unassembled WGS sequence"/>
</dbReference>
<accession>A0A179HGG8</accession>
<dbReference type="SUPFAM" id="SSF48452">
    <property type="entry name" value="TPR-like"/>
    <property type="match status" value="1"/>
</dbReference>
<gene>
    <name evidence="2" type="ORF">Purlil1_3018</name>
    <name evidence="3" type="ORF">VFPBJ_03355</name>
    <name evidence="4" type="ORF">VFPFJ_05533</name>
</gene>
<dbReference type="Proteomes" id="UP001287286">
    <property type="component" value="Unassembled WGS sequence"/>
</dbReference>
<reference evidence="2" key="2">
    <citation type="submission" date="2023-11" db="EMBL/GenBank/DDBJ databases">
        <authorList>
            <person name="Beijen E."/>
            <person name="Ohm R.A."/>
        </authorList>
    </citation>
    <scope>NUCLEOTIDE SEQUENCE</scope>
    <source>
        <strain evidence="2">CBS 150709</strain>
    </source>
</reference>
<evidence type="ECO:0000313" key="4">
    <source>
        <dbReference type="EMBL" id="OAQ89124.1"/>
    </source>
</evidence>
<dbReference type="EMBL" id="LSBI01000005">
    <property type="protein sequence ID" value="OAQ89124.1"/>
    <property type="molecule type" value="Genomic_DNA"/>
</dbReference>
<dbReference type="Gene3D" id="1.25.40.10">
    <property type="entry name" value="Tetratricopeptide repeat domain"/>
    <property type="match status" value="1"/>
</dbReference>
<dbReference type="STRING" id="33203.A0A179HGG8"/>
<reference evidence="2 6" key="3">
    <citation type="journal article" date="2024" name="Microbiol. Resour. Announc.">
        <title>Genome annotations for the ascomycete fungi Trichoderma harzianum, Trichoderma aggressivum, and Purpureocillium lilacinum.</title>
        <authorList>
            <person name="Beijen E.P.W."/>
            <person name="Ohm R.A."/>
        </authorList>
    </citation>
    <scope>NUCLEOTIDE SEQUENCE [LARGE SCALE GENOMIC DNA]</scope>
    <source>
        <strain evidence="2 6">CBS 150709</strain>
    </source>
</reference>
<sequence length="352" mass="38016">MAARPSSRASRLLLRPQPSSSPSTWLRPPLTSSHPLSHTPAPRLPCYRPAHQSRCYAAPRAPKVVAPAAASNPVFTLDEIPLSAVEAVVARNGDAFGALSAEEYYRHAQAFVAAIKGGASPWAVTLTGRDAIPAETLHQLACIMRQIRGPRSADALATSLWASASALGHRAATLSLARQLIRSGSFGRMPALRPVEERFRRLVDGKAAGADADALTAQGELLFEQGRFEPAVATLRRALQVGGALGFEWRPHCELCLGKALLKLGRRDEATEVLEALAAAGLPEADVELGQMLRGTDRKGAEQHLYAAACNGRQDIFSHLSEMALEQEGSSPEDRRRWAMEWSRLADPRAEY</sequence>
<comment type="caution">
    <text evidence="4">The sequence shown here is derived from an EMBL/GenBank/DDBJ whole genome shotgun (WGS) entry which is preliminary data.</text>
</comment>
<evidence type="ECO:0000313" key="3">
    <source>
        <dbReference type="EMBL" id="OAQ84587.1"/>
    </source>
</evidence>
<dbReference type="EMBL" id="LSBH01000002">
    <property type="protein sequence ID" value="OAQ84587.1"/>
    <property type="molecule type" value="Genomic_DNA"/>
</dbReference>
<evidence type="ECO:0000313" key="2">
    <source>
        <dbReference type="EMBL" id="KAK4092397.1"/>
    </source>
</evidence>
<feature type="compositionally biased region" description="Low complexity" evidence="1">
    <location>
        <begin position="1"/>
        <end position="23"/>
    </location>
</feature>
<proteinExistence type="predicted"/>
<name>A0A179HGG8_PURLI</name>
<protein>
    <submittedName>
        <fullName evidence="4">Tetratricopeptide repeat protein</fullName>
    </submittedName>
</protein>
<dbReference type="OMA" id="ACIMRQI"/>
<dbReference type="InterPro" id="IPR011990">
    <property type="entry name" value="TPR-like_helical_dom_sf"/>
</dbReference>
<evidence type="ECO:0000313" key="6">
    <source>
        <dbReference type="Proteomes" id="UP001287286"/>
    </source>
</evidence>
<dbReference type="EMBL" id="JAWRVI010000008">
    <property type="protein sequence ID" value="KAK4092397.1"/>
    <property type="molecule type" value="Genomic_DNA"/>
</dbReference>
<dbReference type="AlphaFoldDB" id="A0A179HGG8"/>
<dbReference type="Proteomes" id="UP000078340">
    <property type="component" value="Unassembled WGS sequence"/>
</dbReference>
<feature type="region of interest" description="Disordered" evidence="1">
    <location>
        <begin position="1"/>
        <end position="42"/>
    </location>
</feature>
<evidence type="ECO:0000256" key="1">
    <source>
        <dbReference type="SAM" id="MobiDB-lite"/>
    </source>
</evidence>
<evidence type="ECO:0000313" key="5">
    <source>
        <dbReference type="Proteomes" id="UP000078340"/>
    </source>
</evidence>
<keyword evidence="6" id="KW-1185">Reference proteome</keyword>
<organism evidence="4 5">
    <name type="scientific">Purpureocillium lilacinum</name>
    <name type="common">Paecilomyces lilacinus</name>
    <dbReference type="NCBI Taxonomy" id="33203"/>
    <lineage>
        <taxon>Eukaryota</taxon>
        <taxon>Fungi</taxon>
        <taxon>Dikarya</taxon>
        <taxon>Ascomycota</taxon>
        <taxon>Pezizomycotina</taxon>
        <taxon>Sordariomycetes</taxon>
        <taxon>Hypocreomycetidae</taxon>
        <taxon>Hypocreales</taxon>
        <taxon>Ophiocordycipitaceae</taxon>
        <taxon>Purpureocillium</taxon>
    </lineage>
</organism>
<reference evidence="4 5" key="1">
    <citation type="submission" date="2016-02" db="EMBL/GenBank/DDBJ databases">
        <title>Biosynthesis of antibiotic leucinostatins and their inhibition on Phytophthora in bio-control Purpureocillium lilacinum.</title>
        <authorList>
            <person name="Wang G."/>
            <person name="Liu Z."/>
            <person name="Lin R."/>
            <person name="Li E."/>
            <person name="Mao Z."/>
            <person name="Ling J."/>
            <person name="Yin W."/>
            <person name="Xie B."/>
        </authorList>
    </citation>
    <scope>NUCLEOTIDE SEQUENCE [LARGE SCALE GENOMIC DNA]</scope>
    <source>
        <strain evidence="3">PLBJ-1</strain>
        <strain evidence="4">PLFJ-1</strain>
    </source>
</reference>